<evidence type="ECO:0000256" key="1">
    <source>
        <dbReference type="SAM" id="Phobius"/>
    </source>
</evidence>
<keyword evidence="1" id="KW-0472">Membrane</keyword>
<feature type="transmembrane region" description="Helical" evidence="1">
    <location>
        <begin position="110"/>
        <end position="134"/>
    </location>
</feature>
<dbReference type="AlphaFoldDB" id="A0A644XC72"/>
<keyword evidence="1" id="KW-1133">Transmembrane helix</keyword>
<name>A0A644XC72_9ZZZZ</name>
<evidence type="ECO:0000313" key="2">
    <source>
        <dbReference type="EMBL" id="MPM11774.1"/>
    </source>
</evidence>
<keyword evidence="1" id="KW-0812">Transmembrane</keyword>
<accession>A0A644XC72</accession>
<proteinExistence type="predicted"/>
<comment type="caution">
    <text evidence="2">The sequence shown here is derived from an EMBL/GenBank/DDBJ whole genome shotgun (WGS) entry which is preliminary data.</text>
</comment>
<reference evidence="2" key="1">
    <citation type="submission" date="2019-08" db="EMBL/GenBank/DDBJ databases">
        <authorList>
            <person name="Kucharzyk K."/>
            <person name="Murdoch R.W."/>
            <person name="Higgins S."/>
            <person name="Loffler F."/>
        </authorList>
    </citation>
    <scope>NUCLEOTIDE SEQUENCE</scope>
</reference>
<organism evidence="2">
    <name type="scientific">bioreactor metagenome</name>
    <dbReference type="NCBI Taxonomy" id="1076179"/>
    <lineage>
        <taxon>unclassified sequences</taxon>
        <taxon>metagenomes</taxon>
        <taxon>ecological metagenomes</taxon>
    </lineage>
</organism>
<dbReference type="EMBL" id="VSSQ01001877">
    <property type="protein sequence ID" value="MPM11774.1"/>
    <property type="molecule type" value="Genomic_DNA"/>
</dbReference>
<sequence length="141" mass="15807">MQTAGYFIASAAKFTACVKNSEDCFYSGTTGIGLDIDRNAASVIGYGDTVVLFDRNLYLCRKTGQRFIDGIIHDFPDQMVQTRATGRANVHSGTFADCFQSFQNLDLTGIIFLSSFSFVLFVFYHSVTHLPFLLHRFLYGR</sequence>
<gene>
    <name evidence="2" type="ORF">SDC9_58125</name>
</gene>
<protein>
    <submittedName>
        <fullName evidence="2">Uncharacterized protein</fullName>
    </submittedName>
</protein>